<evidence type="ECO:0000256" key="4">
    <source>
        <dbReference type="ARBA" id="ARBA00022989"/>
    </source>
</evidence>
<protein>
    <recommendedName>
        <fullName evidence="7">HAMP domain-containing protein</fullName>
    </recommendedName>
</protein>
<keyword evidence="2" id="KW-1003">Cell membrane</keyword>
<dbReference type="GO" id="GO:0007165">
    <property type="term" value="P:signal transduction"/>
    <property type="evidence" value="ECO:0007669"/>
    <property type="project" value="InterPro"/>
</dbReference>
<dbReference type="Gene3D" id="6.10.340.10">
    <property type="match status" value="1"/>
</dbReference>
<accession>A0A1T4SJE8</accession>
<reference evidence="8 9" key="1">
    <citation type="submission" date="2017-01" db="EMBL/GenBank/DDBJ databases">
        <title>Genome Sequencing of a Marine Spirillum, Oceanospirillum multiglobuliferum ATCC 33336, from Japan.</title>
        <authorList>
            <person name="Carney J.G."/>
            <person name="Trachtenberg A.M."/>
            <person name="Rheaume B.A."/>
            <person name="Linnane J.D."/>
            <person name="Pitts N.L."/>
            <person name="Mykles D.L."/>
            <person name="Maclea K.S."/>
        </authorList>
    </citation>
    <scope>NUCLEOTIDE SEQUENCE [LARGE SCALE GENOMIC DNA]</scope>
    <source>
        <strain evidence="8 9">ATCC 33336</strain>
    </source>
</reference>
<dbReference type="InterPro" id="IPR043128">
    <property type="entry name" value="Rev_trsase/Diguanyl_cyclase"/>
</dbReference>
<evidence type="ECO:0000313" key="9">
    <source>
        <dbReference type="Proteomes" id="UP000191418"/>
    </source>
</evidence>
<dbReference type="EMBL" id="MTSM01000033">
    <property type="protein sequence ID" value="OPX54214.1"/>
    <property type="molecule type" value="Genomic_DNA"/>
</dbReference>
<evidence type="ECO:0000256" key="6">
    <source>
        <dbReference type="SAM" id="Phobius"/>
    </source>
</evidence>
<evidence type="ECO:0000256" key="1">
    <source>
        <dbReference type="ARBA" id="ARBA00004651"/>
    </source>
</evidence>
<evidence type="ECO:0000256" key="3">
    <source>
        <dbReference type="ARBA" id="ARBA00022692"/>
    </source>
</evidence>
<dbReference type="PROSITE" id="PS50885">
    <property type="entry name" value="HAMP"/>
    <property type="match status" value="1"/>
</dbReference>
<feature type="domain" description="HAMP" evidence="7">
    <location>
        <begin position="209"/>
        <end position="263"/>
    </location>
</feature>
<dbReference type="InterPro" id="IPR000160">
    <property type="entry name" value="GGDEF_dom"/>
</dbReference>
<evidence type="ECO:0000256" key="5">
    <source>
        <dbReference type="ARBA" id="ARBA00023136"/>
    </source>
</evidence>
<dbReference type="STRING" id="64969.SAMN02745127_03124"/>
<dbReference type="Proteomes" id="UP000191418">
    <property type="component" value="Unassembled WGS sequence"/>
</dbReference>
<comment type="subcellular location">
    <subcellularLocation>
        <location evidence="1">Cell membrane</location>
        <topology evidence="1">Multi-pass membrane protein</topology>
    </subcellularLocation>
</comment>
<comment type="caution">
    <text evidence="8">The sequence shown here is derived from an EMBL/GenBank/DDBJ whole genome shotgun (WGS) entry which is preliminary data.</text>
</comment>
<feature type="transmembrane region" description="Helical" evidence="6">
    <location>
        <begin position="189"/>
        <end position="208"/>
    </location>
</feature>
<dbReference type="PANTHER" id="PTHR32089:SF112">
    <property type="entry name" value="LYSOZYME-LIKE PROTEIN-RELATED"/>
    <property type="match status" value="1"/>
</dbReference>
<keyword evidence="5 6" id="KW-0472">Membrane</keyword>
<evidence type="ECO:0000313" key="8">
    <source>
        <dbReference type="EMBL" id="OPX54214.1"/>
    </source>
</evidence>
<dbReference type="InterPro" id="IPR033480">
    <property type="entry name" value="sCache_2"/>
</dbReference>
<dbReference type="PANTHER" id="PTHR32089">
    <property type="entry name" value="METHYL-ACCEPTING CHEMOTAXIS PROTEIN MCPB"/>
    <property type="match status" value="1"/>
</dbReference>
<evidence type="ECO:0000256" key="2">
    <source>
        <dbReference type="ARBA" id="ARBA00022475"/>
    </source>
</evidence>
<sequence length="475" mass="53290">MKNFSLATRIWLILGLFTIGLIANSYLETTNTRQEIQSCYESNVVHIVESAKGILHYFNQQAQQGLLTEAEAKKRALEAISAMRFDSGNYVFMGDAEGVSISNGIKELVGTNIMGIQDPTGLPLVKHLYEAARQGGGFVDYQWPDPKEKSELLPKTSYADYFSPWQWTLGSGLNMAALQADLLRIQNTGLINLLLVLLTVGILIYLFLNSIKLQLIRVAQSLTALARGESDFSLRVEEDGCSEVVALSTSYNQLATSLEKATRQVHQDSLRMLAAAQRMNLQTNVDPKIIDSKPNLEQLLLNIQFVTQQTEALEKVHHHLRELAEKDPETGLLTRQAFERQSINSIAQLQRETPHSLFYLSIEGAFSRMKLPDRINLMAQVSYELKEFLPESVAIGRFNQHSCLFWGEFNEMGAAMKLAVSLQQHLMNLDQASLEISLGVSSALGQDKSYERMFSEAERALLRAQKESGTKVYEY</sequence>
<keyword evidence="9" id="KW-1185">Reference proteome</keyword>
<keyword evidence="3 6" id="KW-0812">Transmembrane</keyword>
<dbReference type="SMART" id="SM01049">
    <property type="entry name" value="Cache_2"/>
    <property type="match status" value="1"/>
</dbReference>
<evidence type="ECO:0000259" key="7">
    <source>
        <dbReference type="PROSITE" id="PS50885"/>
    </source>
</evidence>
<dbReference type="OrthoDB" id="6113463at2"/>
<organism evidence="8 9">
    <name type="scientific">Oceanospirillum multiglobuliferum</name>
    <dbReference type="NCBI Taxonomy" id="64969"/>
    <lineage>
        <taxon>Bacteria</taxon>
        <taxon>Pseudomonadati</taxon>
        <taxon>Pseudomonadota</taxon>
        <taxon>Gammaproteobacteria</taxon>
        <taxon>Oceanospirillales</taxon>
        <taxon>Oceanospirillaceae</taxon>
        <taxon>Oceanospirillum</taxon>
    </lineage>
</organism>
<dbReference type="SMART" id="SM00267">
    <property type="entry name" value="GGDEF"/>
    <property type="match status" value="1"/>
</dbReference>
<dbReference type="InterPro" id="IPR003660">
    <property type="entry name" value="HAMP_dom"/>
</dbReference>
<dbReference type="Gene3D" id="3.30.450.20">
    <property type="entry name" value="PAS domain"/>
    <property type="match status" value="1"/>
</dbReference>
<keyword evidence="4 6" id="KW-1133">Transmembrane helix</keyword>
<dbReference type="Pfam" id="PF17200">
    <property type="entry name" value="sCache_2"/>
    <property type="match status" value="1"/>
</dbReference>
<dbReference type="Gene3D" id="3.30.70.270">
    <property type="match status" value="1"/>
</dbReference>
<proteinExistence type="predicted"/>
<dbReference type="RefSeq" id="WP_078746622.1">
    <property type="nucleotide sequence ID" value="NZ_FUXG01000035.1"/>
</dbReference>
<dbReference type="AlphaFoldDB" id="A0A1T4SJE8"/>
<dbReference type="GO" id="GO:0005886">
    <property type="term" value="C:plasma membrane"/>
    <property type="evidence" value="ECO:0007669"/>
    <property type="project" value="UniProtKB-SubCell"/>
</dbReference>
<name>A0A1T4SJE8_9GAMM</name>
<gene>
    <name evidence="8" type="ORF">BTE48_15395</name>
</gene>